<dbReference type="SUPFAM" id="SSF52743">
    <property type="entry name" value="Subtilisin-like"/>
    <property type="match status" value="1"/>
</dbReference>
<organism evidence="3 4">
    <name type="scientific">Nonomuraea ferruginea</name>
    <dbReference type="NCBI Taxonomy" id="46174"/>
    <lineage>
        <taxon>Bacteria</taxon>
        <taxon>Bacillati</taxon>
        <taxon>Actinomycetota</taxon>
        <taxon>Actinomycetes</taxon>
        <taxon>Streptosporangiales</taxon>
        <taxon>Streptosporangiaceae</taxon>
        <taxon>Nonomuraea</taxon>
    </lineage>
</organism>
<protein>
    <submittedName>
        <fullName evidence="3">S8 family serine peptidase</fullName>
    </submittedName>
</protein>
<dbReference type="InterPro" id="IPR036852">
    <property type="entry name" value="Peptidase_S8/S53_dom_sf"/>
</dbReference>
<dbReference type="Proteomes" id="UP001212498">
    <property type="component" value="Unassembled WGS sequence"/>
</dbReference>
<sequence length="139" mass="14277">MPDVVGLVGLQPNASYIMLPTQPGSFVDETFADSADDTKSDDGWAVFSGTSAAAAQAAGVCALVKGSWPGISPTRMKQLLRATARDVTTGNCFNGPGMNHQATAGPDRATGSGLIDAYAAQSSAQTTYIECSIRGLNCD</sequence>
<evidence type="ECO:0000313" key="3">
    <source>
        <dbReference type="EMBL" id="MDA0645482.1"/>
    </source>
</evidence>
<evidence type="ECO:0000313" key="4">
    <source>
        <dbReference type="Proteomes" id="UP001212498"/>
    </source>
</evidence>
<dbReference type="Gene3D" id="3.40.50.200">
    <property type="entry name" value="Peptidase S8/S53 domain"/>
    <property type="match status" value="1"/>
</dbReference>
<evidence type="ECO:0000256" key="1">
    <source>
        <dbReference type="PROSITE-ProRule" id="PRU01240"/>
    </source>
</evidence>
<reference evidence="3 4" key="1">
    <citation type="submission" date="2022-11" db="EMBL/GenBank/DDBJ databases">
        <title>Nonomuraea corallina sp. nov., a new species of the genus Nonomuraea isolated from sea side sediment in Thai sea.</title>
        <authorList>
            <person name="Ngamcharungchit C."/>
            <person name="Matsumoto A."/>
            <person name="Suriyachadkun C."/>
            <person name="Panbangred W."/>
            <person name="Inahashi Y."/>
            <person name="Intra B."/>
        </authorList>
    </citation>
    <scope>NUCLEOTIDE SEQUENCE [LARGE SCALE GENOMIC DNA]</scope>
    <source>
        <strain evidence="3 4">DSM 43553</strain>
    </source>
</reference>
<name>A0ABT4T7J7_9ACTN</name>
<dbReference type="RefSeq" id="WP_271279100.1">
    <property type="nucleotide sequence ID" value="NZ_BAABFD010000009.1"/>
</dbReference>
<dbReference type="InterPro" id="IPR000209">
    <property type="entry name" value="Peptidase_S8/S53_dom"/>
</dbReference>
<keyword evidence="4" id="KW-1185">Reference proteome</keyword>
<comment type="similarity">
    <text evidence="1">Belongs to the peptidase S8 family.</text>
</comment>
<comment type="caution">
    <text evidence="3">The sequence shown here is derived from an EMBL/GenBank/DDBJ whole genome shotgun (WGS) entry which is preliminary data.</text>
</comment>
<gene>
    <name evidence="3" type="ORF">OUY24_33070</name>
</gene>
<dbReference type="Pfam" id="PF00082">
    <property type="entry name" value="Peptidase_S8"/>
    <property type="match status" value="1"/>
</dbReference>
<dbReference type="PROSITE" id="PS51892">
    <property type="entry name" value="SUBTILASE"/>
    <property type="match status" value="1"/>
</dbReference>
<feature type="domain" description="Peptidase S8/S53" evidence="2">
    <location>
        <begin position="39"/>
        <end position="99"/>
    </location>
</feature>
<evidence type="ECO:0000259" key="2">
    <source>
        <dbReference type="Pfam" id="PF00082"/>
    </source>
</evidence>
<dbReference type="EMBL" id="JAPNUD010000140">
    <property type="protein sequence ID" value="MDA0645482.1"/>
    <property type="molecule type" value="Genomic_DNA"/>
</dbReference>
<accession>A0ABT4T7J7</accession>
<proteinExistence type="inferred from homology"/>
<comment type="caution">
    <text evidence="1">Lacks conserved residue(s) required for the propagation of feature annotation.</text>
</comment>